<organism evidence="5 6">
    <name type="scientific">Hallella seregens ATCC 51272</name>
    <dbReference type="NCBI Taxonomy" id="1336250"/>
    <lineage>
        <taxon>Bacteria</taxon>
        <taxon>Pseudomonadati</taxon>
        <taxon>Bacteroidota</taxon>
        <taxon>Bacteroidia</taxon>
        <taxon>Bacteroidales</taxon>
        <taxon>Prevotellaceae</taxon>
        <taxon>Hallella</taxon>
    </lineage>
</organism>
<dbReference type="Gene3D" id="3.40.1190.20">
    <property type="match status" value="1"/>
</dbReference>
<evidence type="ECO:0000256" key="1">
    <source>
        <dbReference type="ARBA" id="ARBA00010688"/>
    </source>
</evidence>
<evidence type="ECO:0000256" key="3">
    <source>
        <dbReference type="ARBA" id="ARBA00022777"/>
    </source>
</evidence>
<dbReference type="RefSeq" id="WP_005845779.1">
    <property type="nucleotide sequence ID" value="NZ_JADU01000012.1"/>
</dbReference>
<comment type="similarity">
    <text evidence="1">Belongs to the carbohydrate kinase PfkB family.</text>
</comment>
<gene>
    <name evidence="5" type="ORF">ACFFK8_09725</name>
</gene>
<dbReference type="Proteomes" id="UP001589688">
    <property type="component" value="Unassembled WGS sequence"/>
</dbReference>
<keyword evidence="3 5" id="KW-0418">Kinase</keyword>
<dbReference type="Pfam" id="PF00294">
    <property type="entry name" value="PfkB"/>
    <property type="match status" value="1"/>
</dbReference>
<dbReference type="InterPro" id="IPR011611">
    <property type="entry name" value="PfkB_dom"/>
</dbReference>
<evidence type="ECO:0000313" key="5">
    <source>
        <dbReference type="EMBL" id="MFB9898059.1"/>
    </source>
</evidence>
<keyword evidence="2" id="KW-0808">Transferase</keyword>
<sequence>MKKIITFGEILLRLSKPGSRRLFQGSTFGADYGGSEANVAVSLAQLGDDVEFVTRIPDNSIGEAALMHLRSLGLNVGHAVRGGKRLGTYYFEPSAAMRSSRVVYDRDDSSFNTLEHGDIDWEPVFAGAGLFHCSGITCATSRAALDTTMDAVRRADASGIELTCDINYRGNLWRYPGADARRSLDELMQYSSFIFGDQNEWYVASGLEPIPFTALDESYRFDRDAYRRYFDHLHALFPRCRRMLIAHRNQLSFNHHVNAGVLWAEGRIYTSRIYDIQPIVDQMGVGDAWVAAFIHARRRWPDDDQRCLDFSVAASALKNTVPGDQNLVTEAEIIAGLC</sequence>
<dbReference type="PANTHER" id="PTHR43320">
    <property type="entry name" value="SUGAR KINASE"/>
    <property type="match status" value="1"/>
</dbReference>
<reference evidence="5 6" key="1">
    <citation type="submission" date="2024-09" db="EMBL/GenBank/DDBJ databases">
        <authorList>
            <person name="Sun Q."/>
            <person name="Mori K."/>
        </authorList>
    </citation>
    <scope>NUCLEOTIDE SEQUENCE [LARGE SCALE GENOMIC DNA]</scope>
    <source>
        <strain evidence="5 6">ATCC 51272</strain>
    </source>
</reference>
<proteinExistence type="inferred from homology"/>
<evidence type="ECO:0000313" key="6">
    <source>
        <dbReference type="Proteomes" id="UP001589688"/>
    </source>
</evidence>
<dbReference type="PANTHER" id="PTHR43320:SF2">
    <property type="entry name" value="2-DEHYDRO-3-DEOXYGLUCONOKINASE_2-DEHYDRO-3-DEOXYGALACTONOKINASE"/>
    <property type="match status" value="1"/>
</dbReference>
<protein>
    <submittedName>
        <fullName evidence="5">Sugar kinase</fullName>
    </submittedName>
</protein>
<dbReference type="SUPFAM" id="SSF53613">
    <property type="entry name" value="Ribokinase-like"/>
    <property type="match status" value="1"/>
</dbReference>
<evidence type="ECO:0000259" key="4">
    <source>
        <dbReference type="Pfam" id="PF00294"/>
    </source>
</evidence>
<dbReference type="InterPro" id="IPR052700">
    <property type="entry name" value="Carb_kinase_PfkB-like"/>
</dbReference>
<dbReference type="CDD" id="cd01166">
    <property type="entry name" value="KdgK"/>
    <property type="match status" value="1"/>
</dbReference>
<dbReference type="GO" id="GO:0016301">
    <property type="term" value="F:kinase activity"/>
    <property type="evidence" value="ECO:0007669"/>
    <property type="project" value="UniProtKB-KW"/>
</dbReference>
<feature type="domain" description="Carbohydrate kinase PfkB" evidence="4">
    <location>
        <begin position="1"/>
        <end position="207"/>
    </location>
</feature>
<dbReference type="InterPro" id="IPR029056">
    <property type="entry name" value="Ribokinase-like"/>
</dbReference>
<accession>A0ABV5ZN88</accession>
<comment type="caution">
    <text evidence="5">The sequence shown here is derived from an EMBL/GenBank/DDBJ whole genome shotgun (WGS) entry which is preliminary data.</text>
</comment>
<dbReference type="EMBL" id="JBHLZF010000002">
    <property type="protein sequence ID" value="MFB9898059.1"/>
    <property type="molecule type" value="Genomic_DNA"/>
</dbReference>
<evidence type="ECO:0000256" key="2">
    <source>
        <dbReference type="ARBA" id="ARBA00022679"/>
    </source>
</evidence>
<keyword evidence="6" id="KW-1185">Reference proteome</keyword>
<name>A0ABV5ZN88_9BACT</name>